<evidence type="ECO:0000256" key="7">
    <source>
        <dbReference type="ARBA" id="ARBA00022840"/>
    </source>
</evidence>
<feature type="transmembrane region" description="Helical" evidence="9">
    <location>
        <begin position="229"/>
        <end position="251"/>
    </location>
</feature>
<feature type="transmembrane region" description="Helical" evidence="9">
    <location>
        <begin position="39"/>
        <end position="59"/>
    </location>
</feature>
<dbReference type="GO" id="GO:0004673">
    <property type="term" value="F:protein histidine kinase activity"/>
    <property type="evidence" value="ECO:0007669"/>
    <property type="project" value="UniProtKB-EC"/>
</dbReference>
<keyword evidence="9" id="KW-0812">Transmembrane</keyword>
<dbReference type="Gene3D" id="3.30.450.40">
    <property type="match status" value="1"/>
</dbReference>
<dbReference type="PANTHER" id="PTHR43065:SF10">
    <property type="entry name" value="PEROXIDE STRESS-ACTIVATED HISTIDINE KINASE MAK3"/>
    <property type="match status" value="1"/>
</dbReference>
<dbReference type="InterPro" id="IPR014265">
    <property type="entry name" value="XrtA/PrsK"/>
</dbReference>
<dbReference type="Pfam" id="PF02518">
    <property type="entry name" value="HATPase_c"/>
    <property type="match status" value="1"/>
</dbReference>
<feature type="domain" description="Histidine kinase" evidence="10">
    <location>
        <begin position="478"/>
        <end position="681"/>
    </location>
</feature>
<dbReference type="CDD" id="cd00075">
    <property type="entry name" value="HATPase"/>
    <property type="match status" value="1"/>
</dbReference>
<evidence type="ECO:0000256" key="4">
    <source>
        <dbReference type="ARBA" id="ARBA00022679"/>
    </source>
</evidence>
<evidence type="ECO:0000313" key="12">
    <source>
        <dbReference type="Proteomes" id="UP000315252"/>
    </source>
</evidence>
<dbReference type="GO" id="GO:0000160">
    <property type="term" value="P:phosphorelay signal transduction system"/>
    <property type="evidence" value="ECO:0007669"/>
    <property type="project" value="UniProtKB-KW"/>
</dbReference>
<dbReference type="InterPro" id="IPR003594">
    <property type="entry name" value="HATPase_dom"/>
</dbReference>
<evidence type="ECO:0000259" key="10">
    <source>
        <dbReference type="PROSITE" id="PS50109"/>
    </source>
</evidence>
<evidence type="ECO:0000256" key="5">
    <source>
        <dbReference type="ARBA" id="ARBA00022741"/>
    </source>
</evidence>
<protein>
    <recommendedName>
        <fullName evidence="2">histidine kinase</fullName>
        <ecNumber evidence="2">2.7.13.3</ecNumber>
    </recommendedName>
</protein>
<proteinExistence type="predicted"/>
<dbReference type="RefSeq" id="WP_142898497.1">
    <property type="nucleotide sequence ID" value="NZ_ML660059.1"/>
</dbReference>
<dbReference type="SMART" id="SM00387">
    <property type="entry name" value="HATPase_c"/>
    <property type="match status" value="1"/>
</dbReference>
<dbReference type="InterPro" id="IPR004358">
    <property type="entry name" value="Sig_transdc_His_kin-like_C"/>
</dbReference>
<dbReference type="SUPFAM" id="SSF55874">
    <property type="entry name" value="ATPase domain of HSP90 chaperone/DNA topoisomerase II/histidine kinase"/>
    <property type="match status" value="1"/>
</dbReference>
<feature type="transmembrane region" description="Helical" evidence="9">
    <location>
        <begin position="6"/>
        <end position="27"/>
    </location>
</feature>
<dbReference type="AlphaFoldDB" id="A0A545TG69"/>
<dbReference type="OrthoDB" id="9785691at2"/>
<dbReference type="EC" id="2.7.13.3" evidence="2"/>
<dbReference type="InterPro" id="IPR005467">
    <property type="entry name" value="His_kinase_dom"/>
</dbReference>
<keyword evidence="9" id="KW-0472">Membrane</keyword>
<sequence>MILETTLIGTISYSIGAGAFLLLTLLLAINFERRLQGSLLFLACFVTFIWLSLAAYQNWSGLRLTSLIEAMENLRSVCWIAFLWSVLQGGSSDTNKGLGRYIVSIFIAFSVLLLGYELYQPLSGESSFTVRCLLRLMLVIAGLMLIETLFRNTSEDERWKIKFLCIGIGGLFAYDLFFYADALLFGEVNPGFQEARGGVQAMVVPLLAISSRRNQMWRTNITVSRKIAFYSTTLTTSGLYIIGMAGVGFFLQQFDGAWGTIIQATFFFGAVIVLAVLLISGTVRAHIKVLIGKHFYAYRYDYREEWLRFTRTVSESQETEELGVRVIQAIADIVESPGGALWLQQDDRYVVYAAWNMAVSSLRADEATPMARFLEERQWLIDVAEVQENPAKYGDLALPESLSQMKNAWIIIPLTHHATFIGFLLLARPRAVRALGWEDYDLLKTTGRQAASYLAEQKNAVALAEAREFAKFNRRFAFVIHDIKNLVSQLELLSKNMERHGHNEQFREDMTDTLNDAVSKMRRLMDRLGNDQPSVESSNIVQIGPLLEKLTRIKQSDSIDLSIDWNGIDVTVAADQERLSAIINHLLQNAIDAVGSDGWVKISLNRKGDTALIEVADNGPGMDRNFVMNELFTPFRSTKSRGMGIGAYQCREYARELGGDLEVISNPGAGTTMRIFLPIVDGTDAKELAPEPSAADITAMPAN</sequence>
<keyword evidence="8" id="KW-0902">Two-component regulatory system</keyword>
<dbReference type="NCBIfam" id="TIGR02916">
    <property type="entry name" value="PEP_his_kin"/>
    <property type="match status" value="1"/>
</dbReference>
<evidence type="ECO:0000256" key="3">
    <source>
        <dbReference type="ARBA" id="ARBA00022553"/>
    </source>
</evidence>
<evidence type="ECO:0000256" key="6">
    <source>
        <dbReference type="ARBA" id="ARBA00022777"/>
    </source>
</evidence>
<dbReference type="PRINTS" id="PR00344">
    <property type="entry name" value="BCTRLSENSOR"/>
</dbReference>
<feature type="transmembrane region" description="Helical" evidence="9">
    <location>
        <begin position="128"/>
        <end position="149"/>
    </location>
</feature>
<name>A0A545TG69_9PROT</name>
<accession>A0A545TG69</accession>
<dbReference type="InterPro" id="IPR029016">
    <property type="entry name" value="GAF-like_dom_sf"/>
</dbReference>
<dbReference type="InterPro" id="IPR036890">
    <property type="entry name" value="HATPase_C_sf"/>
</dbReference>
<keyword evidence="7" id="KW-0067">ATP-binding</keyword>
<evidence type="ECO:0000256" key="2">
    <source>
        <dbReference type="ARBA" id="ARBA00012438"/>
    </source>
</evidence>
<feature type="transmembrane region" description="Helical" evidence="9">
    <location>
        <begin position="192"/>
        <end position="209"/>
    </location>
</feature>
<comment type="catalytic activity">
    <reaction evidence="1">
        <text>ATP + protein L-histidine = ADP + protein N-phospho-L-histidine.</text>
        <dbReference type="EC" id="2.7.13.3"/>
    </reaction>
</comment>
<keyword evidence="4 11" id="KW-0808">Transferase</keyword>
<keyword evidence="9" id="KW-1133">Transmembrane helix</keyword>
<evidence type="ECO:0000313" key="11">
    <source>
        <dbReference type="EMBL" id="TQV76234.1"/>
    </source>
</evidence>
<organism evidence="11 12">
    <name type="scientific">Denitrobaculum tricleocarpae</name>
    <dbReference type="NCBI Taxonomy" id="2591009"/>
    <lineage>
        <taxon>Bacteria</taxon>
        <taxon>Pseudomonadati</taxon>
        <taxon>Pseudomonadota</taxon>
        <taxon>Alphaproteobacteria</taxon>
        <taxon>Rhodospirillales</taxon>
        <taxon>Rhodospirillaceae</taxon>
        <taxon>Denitrobaculum</taxon>
    </lineage>
</organism>
<reference evidence="11 12" key="1">
    <citation type="submission" date="2019-06" db="EMBL/GenBank/DDBJ databases">
        <title>Whole genome sequence for Rhodospirillaceae sp. R148.</title>
        <authorList>
            <person name="Wang G."/>
        </authorList>
    </citation>
    <scope>NUCLEOTIDE SEQUENCE [LARGE SCALE GENOMIC DNA]</scope>
    <source>
        <strain evidence="11 12">R148</strain>
    </source>
</reference>
<keyword evidence="3" id="KW-0597">Phosphoprotein</keyword>
<comment type="caution">
    <text evidence="11">The sequence shown here is derived from an EMBL/GenBank/DDBJ whole genome shotgun (WGS) entry which is preliminary data.</text>
</comment>
<dbReference type="GO" id="GO:0005524">
    <property type="term" value="F:ATP binding"/>
    <property type="evidence" value="ECO:0007669"/>
    <property type="project" value="UniProtKB-KW"/>
</dbReference>
<keyword evidence="12" id="KW-1185">Reference proteome</keyword>
<dbReference type="PROSITE" id="PS50109">
    <property type="entry name" value="HIS_KIN"/>
    <property type="match status" value="1"/>
</dbReference>
<feature type="transmembrane region" description="Helical" evidence="9">
    <location>
        <begin position="408"/>
        <end position="427"/>
    </location>
</feature>
<gene>
    <name evidence="11" type="primary">prsK</name>
    <name evidence="11" type="ORF">FKG95_21610</name>
</gene>
<dbReference type="EMBL" id="VHSH01000008">
    <property type="protein sequence ID" value="TQV76234.1"/>
    <property type="molecule type" value="Genomic_DNA"/>
</dbReference>
<feature type="transmembrane region" description="Helical" evidence="9">
    <location>
        <begin position="98"/>
        <end position="116"/>
    </location>
</feature>
<dbReference type="PANTHER" id="PTHR43065">
    <property type="entry name" value="SENSOR HISTIDINE KINASE"/>
    <property type="match status" value="1"/>
</dbReference>
<feature type="transmembrane region" description="Helical" evidence="9">
    <location>
        <begin position="257"/>
        <end position="279"/>
    </location>
</feature>
<keyword evidence="6 11" id="KW-0418">Kinase</keyword>
<evidence type="ECO:0000256" key="8">
    <source>
        <dbReference type="ARBA" id="ARBA00023012"/>
    </source>
</evidence>
<keyword evidence="5" id="KW-0547">Nucleotide-binding</keyword>
<feature type="transmembrane region" description="Helical" evidence="9">
    <location>
        <begin position="161"/>
        <end position="180"/>
    </location>
</feature>
<dbReference type="Gene3D" id="3.30.565.10">
    <property type="entry name" value="Histidine kinase-like ATPase, C-terminal domain"/>
    <property type="match status" value="1"/>
</dbReference>
<evidence type="ECO:0000256" key="1">
    <source>
        <dbReference type="ARBA" id="ARBA00000085"/>
    </source>
</evidence>
<dbReference type="Proteomes" id="UP000315252">
    <property type="component" value="Unassembled WGS sequence"/>
</dbReference>
<dbReference type="SUPFAM" id="SSF55781">
    <property type="entry name" value="GAF domain-like"/>
    <property type="match status" value="1"/>
</dbReference>
<evidence type="ECO:0000256" key="9">
    <source>
        <dbReference type="SAM" id="Phobius"/>
    </source>
</evidence>